<keyword evidence="1" id="KW-1133">Transmembrane helix</keyword>
<dbReference type="Proteomes" id="UP000051682">
    <property type="component" value="Unassembled WGS sequence"/>
</dbReference>
<comment type="caution">
    <text evidence="2">The sequence shown here is derived from an EMBL/GenBank/DDBJ whole genome shotgun (WGS) entry which is preliminary data.</text>
</comment>
<keyword evidence="3" id="KW-1185">Reference proteome</keyword>
<evidence type="ECO:0000256" key="1">
    <source>
        <dbReference type="SAM" id="Phobius"/>
    </source>
</evidence>
<protein>
    <recommendedName>
        <fullName evidence="4">Redox-active disulfide protein 2</fullName>
    </recommendedName>
</protein>
<evidence type="ECO:0008006" key="4">
    <source>
        <dbReference type="Google" id="ProtNLM"/>
    </source>
</evidence>
<gene>
    <name evidence="2" type="ORF">AR438_10350</name>
</gene>
<accession>A0A0Q3HT92</accession>
<dbReference type="AlphaFoldDB" id="A0A0Q3HT92"/>
<name>A0A0Q3HT92_9FLAO</name>
<feature type="transmembrane region" description="Helical" evidence="1">
    <location>
        <begin position="24"/>
        <end position="44"/>
    </location>
</feature>
<dbReference type="EMBL" id="LLYZ01000005">
    <property type="protein sequence ID" value="KQK25976.1"/>
    <property type="molecule type" value="Genomic_DNA"/>
</dbReference>
<evidence type="ECO:0000313" key="2">
    <source>
        <dbReference type="EMBL" id="KQK25976.1"/>
    </source>
</evidence>
<proteinExistence type="predicted"/>
<organism evidence="2 3">
    <name type="scientific">Chryseobacterium aquaticum</name>
    <dbReference type="NCBI Taxonomy" id="452084"/>
    <lineage>
        <taxon>Bacteria</taxon>
        <taxon>Pseudomonadati</taxon>
        <taxon>Bacteroidota</taxon>
        <taxon>Flavobacteriia</taxon>
        <taxon>Flavobacteriales</taxon>
        <taxon>Weeksellaceae</taxon>
        <taxon>Chryseobacterium group</taxon>
        <taxon>Chryseobacterium</taxon>
    </lineage>
</organism>
<sequence>MQKKILSDQTLDELKITEKKQRSLFLLSILSFLIITGISAYLTIEDGVTLYTLIPIVILPFVIYSLVHFIRVKDEIKSRTSHILHQKRMEENR</sequence>
<feature type="transmembrane region" description="Helical" evidence="1">
    <location>
        <begin position="50"/>
        <end position="70"/>
    </location>
</feature>
<evidence type="ECO:0000313" key="3">
    <source>
        <dbReference type="Proteomes" id="UP000051682"/>
    </source>
</evidence>
<dbReference type="STRING" id="452084.AR438_10350"/>
<keyword evidence="1" id="KW-0472">Membrane</keyword>
<reference evidence="2 3" key="1">
    <citation type="submission" date="2015-10" db="EMBL/GenBank/DDBJ databases">
        <title>Chryseobacterium aquaticum genome.</title>
        <authorList>
            <person name="Newman J.D."/>
            <person name="Ferguson M.B."/>
            <person name="Miller J.R."/>
        </authorList>
    </citation>
    <scope>NUCLEOTIDE SEQUENCE [LARGE SCALE GENOMIC DNA]</scope>
    <source>
        <strain evidence="2 3">KCTC 12483</strain>
    </source>
</reference>
<keyword evidence="1" id="KW-0812">Transmembrane</keyword>